<keyword evidence="1" id="KW-0812">Transmembrane</keyword>
<dbReference type="RefSeq" id="WP_196194838.1">
    <property type="nucleotide sequence ID" value="NZ_JADPRT010000006.1"/>
</dbReference>
<sequence>MWVPRVIGLVLIALGGVWIAQGVGALHGSVMTGRPGYTVLGVVLVAGGVALLVLGLRGRPRD</sequence>
<accession>A0A931FFC3</accession>
<dbReference type="AlphaFoldDB" id="A0A931FFC3"/>
<keyword evidence="1" id="KW-1133">Transmembrane helix</keyword>
<comment type="caution">
    <text evidence="2">The sequence shown here is derived from an EMBL/GenBank/DDBJ whole genome shotgun (WGS) entry which is preliminary data.</text>
</comment>
<organism evidence="2 3">
    <name type="scientific">Streptacidiphilus fuscans</name>
    <dbReference type="NCBI Taxonomy" id="2789292"/>
    <lineage>
        <taxon>Bacteria</taxon>
        <taxon>Bacillati</taxon>
        <taxon>Actinomycetota</taxon>
        <taxon>Actinomycetes</taxon>
        <taxon>Kitasatosporales</taxon>
        <taxon>Streptomycetaceae</taxon>
        <taxon>Streptacidiphilus</taxon>
    </lineage>
</organism>
<keyword evidence="1" id="KW-0472">Membrane</keyword>
<evidence type="ECO:0000313" key="3">
    <source>
        <dbReference type="Proteomes" id="UP000657385"/>
    </source>
</evidence>
<name>A0A931FFC3_9ACTN</name>
<protein>
    <submittedName>
        <fullName evidence="2">Uncharacterized protein</fullName>
    </submittedName>
</protein>
<gene>
    <name evidence="2" type="ORF">I2501_16700</name>
</gene>
<keyword evidence="3" id="KW-1185">Reference proteome</keyword>
<evidence type="ECO:0000313" key="2">
    <source>
        <dbReference type="EMBL" id="MBF9069666.1"/>
    </source>
</evidence>
<dbReference type="Proteomes" id="UP000657385">
    <property type="component" value="Unassembled WGS sequence"/>
</dbReference>
<dbReference type="EMBL" id="JADPRT010000006">
    <property type="protein sequence ID" value="MBF9069666.1"/>
    <property type="molecule type" value="Genomic_DNA"/>
</dbReference>
<reference evidence="2" key="1">
    <citation type="submission" date="2020-11" db="EMBL/GenBank/DDBJ databases">
        <title>Isolation and identification of active actinomycetes.</title>
        <authorList>
            <person name="Yu B."/>
        </authorList>
    </citation>
    <scope>NUCLEOTIDE SEQUENCE</scope>
    <source>
        <strain evidence="2">NEAU-YB345</strain>
    </source>
</reference>
<feature type="transmembrane region" description="Helical" evidence="1">
    <location>
        <begin position="38"/>
        <end position="56"/>
    </location>
</feature>
<evidence type="ECO:0000256" key="1">
    <source>
        <dbReference type="SAM" id="Phobius"/>
    </source>
</evidence>
<proteinExistence type="predicted"/>